<protein>
    <submittedName>
        <fullName evidence="1">Uncharacterized protein</fullName>
    </submittedName>
</protein>
<evidence type="ECO:0000313" key="1">
    <source>
        <dbReference type="EMBL" id="CDW33246.1"/>
    </source>
</evidence>
<reference evidence="1" key="1">
    <citation type="submission" date="2014-05" db="EMBL/GenBank/DDBJ databases">
        <authorList>
            <person name="Chronopoulou M."/>
        </authorList>
    </citation>
    <scope>NUCLEOTIDE SEQUENCE</scope>
    <source>
        <tissue evidence="1">Whole organism</tissue>
    </source>
</reference>
<sequence length="66" mass="7484">MHQDIGRTHLHLISDFVAICFALSNDSTFAYQHESSQWFVGPETTTSSSDTSWIITKWKSLLLPSI</sequence>
<proteinExistence type="predicted"/>
<name>A0A0K2U6A4_LEPSM</name>
<dbReference type="AlphaFoldDB" id="A0A0K2U6A4"/>
<dbReference type="EMBL" id="HACA01015885">
    <property type="protein sequence ID" value="CDW33246.1"/>
    <property type="molecule type" value="Transcribed_RNA"/>
</dbReference>
<accession>A0A0K2U6A4</accession>
<organism evidence="1">
    <name type="scientific">Lepeophtheirus salmonis</name>
    <name type="common">Salmon louse</name>
    <name type="synonym">Caligus salmonis</name>
    <dbReference type="NCBI Taxonomy" id="72036"/>
    <lineage>
        <taxon>Eukaryota</taxon>
        <taxon>Metazoa</taxon>
        <taxon>Ecdysozoa</taxon>
        <taxon>Arthropoda</taxon>
        <taxon>Crustacea</taxon>
        <taxon>Multicrustacea</taxon>
        <taxon>Hexanauplia</taxon>
        <taxon>Copepoda</taxon>
        <taxon>Siphonostomatoida</taxon>
        <taxon>Caligidae</taxon>
        <taxon>Lepeophtheirus</taxon>
    </lineage>
</organism>